<dbReference type="RefSeq" id="WP_181813544.1">
    <property type="nucleotide sequence ID" value="NZ_QQZY01000004.1"/>
</dbReference>
<evidence type="ECO:0000313" key="4">
    <source>
        <dbReference type="EMBL" id="RDI74344.1"/>
    </source>
</evidence>
<dbReference type="Pfam" id="PF13487">
    <property type="entry name" value="HD_5"/>
    <property type="match status" value="1"/>
</dbReference>
<accession>A0A7M2YWT1</accession>
<feature type="domain" description="HD-GYP" evidence="3">
    <location>
        <begin position="236"/>
        <end position="431"/>
    </location>
</feature>
<comment type="caution">
    <text evidence="4">The sequence shown here is derived from an EMBL/GenBank/DDBJ whole genome shotgun (WGS) entry which is preliminary data.</text>
</comment>
<evidence type="ECO:0000313" key="5">
    <source>
        <dbReference type="Proteomes" id="UP000254134"/>
    </source>
</evidence>
<organism evidence="4 5">
    <name type="scientific">Gaiella occulta</name>
    <dbReference type="NCBI Taxonomy" id="1002870"/>
    <lineage>
        <taxon>Bacteria</taxon>
        <taxon>Bacillati</taxon>
        <taxon>Actinomycetota</taxon>
        <taxon>Thermoleophilia</taxon>
        <taxon>Gaiellales</taxon>
        <taxon>Gaiellaceae</taxon>
        <taxon>Gaiella</taxon>
    </lineage>
</organism>
<dbReference type="EMBL" id="QQZY01000004">
    <property type="protein sequence ID" value="RDI74344.1"/>
    <property type="molecule type" value="Genomic_DNA"/>
</dbReference>
<dbReference type="PANTHER" id="PTHR43155">
    <property type="entry name" value="CYCLIC DI-GMP PHOSPHODIESTERASE PA4108-RELATED"/>
    <property type="match status" value="1"/>
</dbReference>
<gene>
    <name evidence="4" type="ORF">Gocc_1920</name>
</gene>
<dbReference type="CDD" id="cd00077">
    <property type="entry name" value="HDc"/>
    <property type="match status" value="1"/>
</dbReference>
<dbReference type="AlphaFoldDB" id="A0A7M2YWT1"/>
<keyword evidence="1" id="KW-1133">Transmembrane helix</keyword>
<dbReference type="PROSITE" id="PS51832">
    <property type="entry name" value="HD_GYP"/>
    <property type="match status" value="1"/>
</dbReference>
<sequence length="464" mass="50003">MILDTQRRTWAYACALAIAAVATGLVVSEAGYGLGDPWTIVALITVNAVAERSGVWITRTLQLSIALLPTLFAAVLFGPLAAGLVNAASMLGDSELFSRPDPERAPRLKWATYTSTRFLTGVAAGFIALGIKGSPASGLGRLLAATLVAALVAEILDILSAGITARIRGRDIRDVLRPLAPLLLTSVPLYAPIVAILALAYSEVSPWTAPLFFIPALAAQRLFGMYQQQRQFAQDLKRANMSFAEALVATLEKSDRYTAGHSKAVAIYSRDITKRLGLSPDVQERAYLCGLVHDIGKIGLPASLLLKDGPLTLEERRQMQEHPAIGETILEKVDLYADVAVVVRHHHERIDGEGYPDGLSGSEIPLLSRVIAVADAYNAMTSHRPYREAMSSRVARLRLAQAVESQFDTSVVAAFEAILASAGEDYRMAKREDFDPSGYSAIERLLSEEDVEPRGDPEVAVGVA</sequence>
<feature type="transmembrane region" description="Helical" evidence="1">
    <location>
        <begin position="143"/>
        <end position="167"/>
    </location>
</feature>
<keyword evidence="5" id="KW-1185">Reference proteome</keyword>
<keyword evidence="1" id="KW-0472">Membrane</keyword>
<evidence type="ECO:0000259" key="2">
    <source>
        <dbReference type="PROSITE" id="PS51831"/>
    </source>
</evidence>
<evidence type="ECO:0000256" key="1">
    <source>
        <dbReference type="SAM" id="Phobius"/>
    </source>
</evidence>
<reference evidence="4 5" key="1">
    <citation type="submission" date="2018-07" db="EMBL/GenBank/DDBJ databases">
        <title>High-quality-draft genome sequence of Gaiella occulta.</title>
        <authorList>
            <person name="Severino R."/>
            <person name="Froufe H.J.C."/>
            <person name="Rainey F.A."/>
            <person name="Barroso C."/>
            <person name="Albuquerque L."/>
            <person name="Lobo-Da-Cunha A."/>
            <person name="Da Costa M.S."/>
            <person name="Egas C."/>
        </authorList>
    </citation>
    <scope>NUCLEOTIDE SEQUENCE [LARGE SCALE GENOMIC DNA]</scope>
    <source>
        <strain evidence="4 5">F2-233</strain>
    </source>
</reference>
<protein>
    <submittedName>
        <fullName evidence="4">HD domain-containing protein</fullName>
    </submittedName>
</protein>
<dbReference type="SUPFAM" id="SSF109604">
    <property type="entry name" value="HD-domain/PDEase-like"/>
    <property type="match status" value="1"/>
</dbReference>
<dbReference type="Gene3D" id="1.10.3210.10">
    <property type="entry name" value="Hypothetical protein af1432"/>
    <property type="match status" value="1"/>
</dbReference>
<feature type="transmembrane region" description="Helical" evidence="1">
    <location>
        <begin position="179"/>
        <end position="201"/>
    </location>
</feature>
<dbReference type="InterPro" id="IPR003607">
    <property type="entry name" value="HD/PDEase_dom"/>
</dbReference>
<dbReference type="PROSITE" id="PS51831">
    <property type="entry name" value="HD"/>
    <property type="match status" value="1"/>
</dbReference>
<dbReference type="Proteomes" id="UP000254134">
    <property type="component" value="Unassembled WGS sequence"/>
</dbReference>
<reference evidence="5" key="2">
    <citation type="journal article" date="2019" name="MicrobiologyOpen">
        <title>High-quality draft genome sequence of Gaiella occulta isolated from a 150 meter deep mineral water borehole and comparison with the genome sequences of other deep-branching lineages of the phylum Actinobacteria.</title>
        <authorList>
            <person name="Severino R."/>
            <person name="Froufe H.J.C."/>
            <person name="Barroso C."/>
            <person name="Albuquerque L."/>
            <person name="Lobo-da-Cunha A."/>
            <person name="da Costa M.S."/>
            <person name="Egas C."/>
        </authorList>
    </citation>
    <scope>NUCLEOTIDE SEQUENCE [LARGE SCALE GENOMIC DNA]</scope>
    <source>
        <strain evidence="5">F2-233</strain>
    </source>
</reference>
<feature type="transmembrane region" description="Helical" evidence="1">
    <location>
        <begin position="65"/>
        <end position="89"/>
    </location>
</feature>
<dbReference type="InterPro" id="IPR037522">
    <property type="entry name" value="HD_GYP_dom"/>
</dbReference>
<feature type="domain" description="HD" evidence="2">
    <location>
        <begin position="258"/>
        <end position="380"/>
    </location>
</feature>
<keyword evidence="1" id="KW-0812">Transmembrane</keyword>
<dbReference type="Gene3D" id="1.10.1760.20">
    <property type="match status" value="1"/>
</dbReference>
<dbReference type="InterPro" id="IPR006674">
    <property type="entry name" value="HD_domain"/>
</dbReference>
<name>A0A7M2YWT1_9ACTN</name>
<evidence type="ECO:0000259" key="3">
    <source>
        <dbReference type="PROSITE" id="PS51832"/>
    </source>
</evidence>
<dbReference type="SMART" id="SM00471">
    <property type="entry name" value="HDc"/>
    <property type="match status" value="1"/>
</dbReference>
<feature type="transmembrane region" description="Helical" evidence="1">
    <location>
        <begin position="9"/>
        <end position="28"/>
    </location>
</feature>
<proteinExistence type="predicted"/>